<name>A0A542E3N7_9MICO</name>
<protein>
    <submittedName>
        <fullName evidence="2">Putative membrane protein</fullName>
    </submittedName>
</protein>
<gene>
    <name evidence="2" type="ORF">FB458_3079</name>
</gene>
<keyword evidence="1" id="KW-1133">Transmembrane helix</keyword>
<keyword evidence="1" id="KW-0812">Transmembrane</keyword>
<dbReference type="Pfam" id="PF10067">
    <property type="entry name" value="DUF2306"/>
    <property type="match status" value="1"/>
</dbReference>
<feature type="transmembrane region" description="Helical" evidence="1">
    <location>
        <begin position="126"/>
        <end position="146"/>
    </location>
</feature>
<feature type="transmembrane region" description="Helical" evidence="1">
    <location>
        <begin position="35"/>
        <end position="55"/>
    </location>
</feature>
<reference evidence="2 3" key="1">
    <citation type="submission" date="2019-06" db="EMBL/GenBank/DDBJ databases">
        <title>Sequencing the genomes of 1000 actinobacteria strains.</title>
        <authorList>
            <person name="Klenk H.-P."/>
        </authorList>
    </citation>
    <scope>NUCLEOTIDE SEQUENCE [LARGE SCALE GENOMIC DNA]</scope>
    <source>
        <strain evidence="2 3">DSM 18607</strain>
    </source>
</reference>
<keyword evidence="3" id="KW-1185">Reference proteome</keyword>
<dbReference type="InterPro" id="IPR018750">
    <property type="entry name" value="DUF2306_membrane"/>
</dbReference>
<organism evidence="2 3">
    <name type="scientific">Lapillicoccus jejuensis</name>
    <dbReference type="NCBI Taxonomy" id="402171"/>
    <lineage>
        <taxon>Bacteria</taxon>
        <taxon>Bacillati</taxon>
        <taxon>Actinomycetota</taxon>
        <taxon>Actinomycetes</taxon>
        <taxon>Micrococcales</taxon>
        <taxon>Intrasporangiaceae</taxon>
        <taxon>Lapillicoccus</taxon>
    </lineage>
</organism>
<dbReference type="AlphaFoldDB" id="A0A542E3N7"/>
<dbReference type="RefSeq" id="WP_170185702.1">
    <property type="nucleotide sequence ID" value="NZ_BAAAPR010000007.1"/>
</dbReference>
<keyword evidence="1" id="KW-0472">Membrane</keyword>
<feature type="transmembrane region" description="Helical" evidence="1">
    <location>
        <begin position="61"/>
        <end position="82"/>
    </location>
</feature>
<evidence type="ECO:0000313" key="3">
    <source>
        <dbReference type="Proteomes" id="UP000317893"/>
    </source>
</evidence>
<sequence length="164" mass="17697">MTMVIVIHATAATLSLVLGAVNLARRPKGDRRHRLVGRVWVVAMYLAVLTSFAIREVNPGGFSWLHGLSAFTLVTLTVGWVAALRGRIETHRGFLRGSYVGTVAAFVGAVVVPQRAVPRLAVDHPWLLSVAAAAVLAVAWLVVALAGRPVRRRDVLISEARVPR</sequence>
<accession>A0A542E3N7</accession>
<comment type="caution">
    <text evidence="2">The sequence shown here is derived from an EMBL/GenBank/DDBJ whole genome shotgun (WGS) entry which is preliminary data.</text>
</comment>
<dbReference type="Proteomes" id="UP000317893">
    <property type="component" value="Unassembled WGS sequence"/>
</dbReference>
<feature type="transmembrane region" description="Helical" evidence="1">
    <location>
        <begin position="6"/>
        <end position="23"/>
    </location>
</feature>
<dbReference type="EMBL" id="VFMN01000001">
    <property type="protein sequence ID" value="TQJ09962.1"/>
    <property type="molecule type" value="Genomic_DNA"/>
</dbReference>
<feature type="transmembrane region" description="Helical" evidence="1">
    <location>
        <begin position="94"/>
        <end position="114"/>
    </location>
</feature>
<evidence type="ECO:0000256" key="1">
    <source>
        <dbReference type="SAM" id="Phobius"/>
    </source>
</evidence>
<proteinExistence type="predicted"/>
<evidence type="ECO:0000313" key="2">
    <source>
        <dbReference type="EMBL" id="TQJ09962.1"/>
    </source>
</evidence>